<protein>
    <recommendedName>
        <fullName evidence="12">ATP synthase complex subunit 8</fullName>
    </recommendedName>
</protein>
<sequence length="52" mass="6462">MPQMAPMNWLILFVMFTVIFLMFNTLNYFNFMHNFNVSMKFTKSKTKTNWKW</sequence>
<gene>
    <name evidence="14" type="primary">atp8</name>
</gene>
<evidence type="ECO:0000256" key="11">
    <source>
        <dbReference type="ARBA" id="ARBA00023136"/>
    </source>
</evidence>
<comment type="similarity">
    <text evidence="2 12">Belongs to the ATPase protein 8 family.</text>
</comment>
<keyword evidence="6 12" id="KW-0812">Transmembrane</keyword>
<evidence type="ECO:0000256" key="9">
    <source>
        <dbReference type="ARBA" id="ARBA00023065"/>
    </source>
</evidence>
<evidence type="ECO:0000313" key="14">
    <source>
        <dbReference type="EMBL" id="QNP10126.1"/>
    </source>
</evidence>
<dbReference type="GO" id="GO:0045259">
    <property type="term" value="C:proton-transporting ATP synthase complex"/>
    <property type="evidence" value="ECO:0007669"/>
    <property type="project" value="UniProtKB-KW"/>
</dbReference>
<evidence type="ECO:0000256" key="3">
    <source>
        <dbReference type="ARBA" id="ARBA00011291"/>
    </source>
</evidence>
<evidence type="ECO:0000256" key="1">
    <source>
        <dbReference type="ARBA" id="ARBA00004304"/>
    </source>
</evidence>
<keyword evidence="7 12" id="KW-0375">Hydrogen ion transport</keyword>
<dbReference type="GO" id="GO:0031966">
    <property type="term" value="C:mitochondrial membrane"/>
    <property type="evidence" value="ECO:0007669"/>
    <property type="project" value="UniProtKB-SubCell"/>
</dbReference>
<dbReference type="GO" id="GO:0015986">
    <property type="term" value="P:proton motive force-driven ATP synthesis"/>
    <property type="evidence" value="ECO:0007669"/>
    <property type="project" value="InterPro"/>
</dbReference>
<dbReference type="GO" id="GO:0015078">
    <property type="term" value="F:proton transmembrane transporter activity"/>
    <property type="evidence" value="ECO:0007669"/>
    <property type="project" value="InterPro"/>
</dbReference>
<comment type="subcellular location">
    <subcellularLocation>
        <location evidence="1 12">Mitochondrion membrane</location>
        <topology evidence="1 12">Single-pass membrane protein</topology>
    </subcellularLocation>
</comment>
<keyword evidence="11 13" id="KW-0472">Membrane</keyword>
<evidence type="ECO:0000256" key="5">
    <source>
        <dbReference type="ARBA" id="ARBA00022547"/>
    </source>
</evidence>
<evidence type="ECO:0000256" key="7">
    <source>
        <dbReference type="ARBA" id="ARBA00022781"/>
    </source>
</evidence>
<keyword evidence="4 12" id="KW-0813">Transport</keyword>
<keyword evidence="5 12" id="KW-0138">CF(0)</keyword>
<accession>A0A7H0DLB6</accession>
<proteinExistence type="inferred from homology"/>
<name>A0A7H0DLB6_9COLE</name>
<evidence type="ECO:0000256" key="2">
    <source>
        <dbReference type="ARBA" id="ARBA00008892"/>
    </source>
</evidence>
<dbReference type="InterPro" id="IPR001421">
    <property type="entry name" value="ATP8_metazoa"/>
</dbReference>
<evidence type="ECO:0000256" key="10">
    <source>
        <dbReference type="ARBA" id="ARBA00023128"/>
    </source>
</evidence>
<evidence type="ECO:0000256" key="4">
    <source>
        <dbReference type="ARBA" id="ARBA00022448"/>
    </source>
</evidence>
<evidence type="ECO:0000256" key="12">
    <source>
        <dbReference type="RuleBase" id="RU003661"/>
    </source>
</evidence>
<dbReference type="AlphaFoldDB" id="A0A7H0DLB6"/>
<dbReference type="Pfam" id="PF00895">
    <property type="entry name" value="ATP-synt_8"/>
    <property type="match status" value="1"/>
</dbReference>
<keyword evidence="9 12" id="KW-0406">Ion transport</keyword>
<evidence type="ECO:0000256" key="13">
    <source>
        <dbReference type="SAM" id="Phobius"/>
    </source>
</evidence>
<keyword evidence="8 13" id="KW-1133">Transmembrane helix</keyword>
<comment type="subunit">
    <text evidence="3">F-type ATPases have 2 components, CF(1) - the catalytic core - and CF(0) - the membrane proton channel.</text>
</comment>
<reference evidence="14" key="1">
    <citation type="journal article" date="2020" name="Mol.">
        <title>Irreversible habitat specialization does not constrain diversification in hypersaline water beetles.</title>
        <authorList>
            <person name="Villastrigo A."/>
            <person name="Arribas P."/>
            <person name="Ribera I."/>
        </authorList>
    </citation>
    <scope>NUCLEOTIDE SEQUENCE</scope>
</reference>
<evidence type="ECO:0000256" key="6">
    <source>
        <dbReference type="ARBA" id="ARBA00022692"/>
    </source>
</evidence>
<feature type="transmembrane region" description="Helical" evidence="13">
    <location>
        <begin position="6"/>
        <end position="29"/>
    </location>
</feature>
<keyword evidence="10 12" id="KW-0496">Mitochondrion</keyword>
<geneLocation type="mitochondrion" evidence="14"/>
<evidence type="ECO:0000256" key="8">
    <source>
        <dbReference type="ARBA" id="ARBA00022989"/>
    </source>
</evidence>
<dbReference type="EMBL" id="MT822966">
    <property type="protein sequence ID" value="QNP10126.1"/>
    <property type="molecule type" value="Genomic_DNA"/>
</dbReference>
<organism evidence="14">
    <name type="scientific">Ochthebius paradoxus</name>
    <dbReference type="NCBI Taxonomy" id="2108343"/>
    <lineage>
        <taxon>Eukaryota</taxon>
        <taxon>Metazoa</taxon>
        <taxon>Ecdysozoa</taxon>
        <taxon>Arthropoda</taxon>
        <taxon>Hexapoda</taxon>
        <taxon>Insecta</taxon>
        <taxon>Pterygota</taxon>
        <taxon>Neoptera</taxon>
        <taxon>Endopterygota</taxon>
        <taxon>Coleoptera</taxon>
        <taxon>Polyphaga</taxon>
        <taxon>Staphyliniformia</taxon>
        <taxon>Hydraenidae</taxon>
        <taxon>Ochthebiinae</taxon>
        <taxon>Ochthebius</taxon>
        <taxon>Micragasma</taxon>
    </lineage>
</organism>